<dbReference type="SUPFAM" id="SSF56219">
    <property type="entry name" value="DNase I-like"/>
    <property type="match status" value="1"/>
</dbReference>
<protein>
    <submittedName>
        <fullName evidence="2">RNA-directed DNA polymerase from mobile element jockey</fullName>
    </submittedName>
</protein>
<feature type="domain" description="Reverse transcriptase" evidence="1">
    <location>
        <begin position="528"/>
        <end position="793"/>
    </location>
</feature>
<comment type="caution">
    <text evidence="2">The sequence shown here is derived from an EMBL/GenBank/DDBJ whole genome shotgun (WGS) entry which is preliminary data.</text>
</comment>
<gene>
    <name evidence="2" type="ORF">P5673_016619</name>
</gene>
<dbReference type="Pfam" id="PF00078">
    <property type="entry name" value="RVT_1"/>
    <property type="match status" value="1"/>
</dbReference>
<dbReference type="Pfam" id="PF03372">
    <property type="entry name" value="Exo_endo_phos"/>
    <property type="match status" value="1"/>
</dbReference>
<dbReference type="PANTHER" id="PTHR46670:SF3">
    <property type="entry name" value="ENDONUCLEASE_EXONUCLEASE_PHOSPHATASE DOMAIN-CONTAINING PROTEIN"/>
    <property type="match status" value="1"/>
</dbReference>
<dbReference type="Gene3D" id="3.60.10.10">
    <property type="entry name" value="Endonuclease/exonuclease/phosphatase"/>
    <property type="match status" value="1"/>
</dbReference>
<dbReference type="InterPro" id="IPR043502">
    <property type="entry name" value="DNA/RNA_pol_sf"/>
</dbReference>
<reference evidence="2" key="1">
    <citation type="journal article" date="2023" name="G3 (Bethesda)">
        <title>Whole genome assembly and annotation of the endangered Caribbean coral Acropora cervicornis.</title>
        <authorList>
            <person name="Selwyn J.D."/>
            <person name="Vollmer S.V."/>
        </authorList>
    </citation>
    <scope>NUCLEOTIDE SEQUENCE</scope>
    <source>
        <strain evidence="2">K2</strain>
    </source>
</reference>
<dbReference type="PANTHER" id="PTHR46670">
    <property type="entry name" value="ENDO/EXONUCLEASE/PHOSPHATASE DOMAIN-CONTAINING PROTEIN"/>
    <property type="match status" value="1"/>
</dbReference>
<reference evidence="2" key="2">
    <citation type="journal article" date="2023" name="Science">
        <title>Genomic signatures of disease resistance in endangered staghorn corals.</title>
        <authorList>
            <person name="Vollmer S.V."/>
            <person name="Selwyn J.D."/>
            <person name="Despard B.A."/>
            <person name="Roesel C.L."/>
        </authorList>
    </citation>
    <scope>NUCLEOTIDE SEQUENCE</scope>
    <source>
        <strain evidence="2">K2</strain>
    </source>
</reference>
<dbReference type="InterPro" id="IPR000477">
    <property type="entry name" value="RT_dom"/>
</dbReference>
<dbReference type="AlphaFoldDB" id="A0AAD9QGC8"/>
<dbReference type="Proteomes" id="UP001249851">
    <property type="component" value="Unassembled WGS sequence"/>
</dbReference>
<sequence>MWRCLTEHGIAKMKPTRRGCRAGQRKHRRLSKRFSSELNQVVSGTSNSLNSSLAFNRVLEDVDNLHNTSEQTLNIQIDTLRDIDEEVFLDTSQDPIRLAGVTRRISRDDTIASIPLLPVSATRCLAKDGFRGQNHLVKVARSAIARPVPSNINKLIRFGNVNASSLQNKTEVFIDHVIGESIDVCVVTETWLKDNDSVTLAALTPTGFSFCNVNRHSGSSGGGTGVIFRNSFKVWGADGTHRESLEASEWNFTAHGKTTKFIVVYQPPYSEAHPVTPSAFFREFALYGKCVIAGDFNFHMDDPSDTDAKKLNDLLETFGLSQHVTFATHVSGHWLDLIITRATNDIMVCSPRPSLFLSDHCFVECVLSIPSPPLTVKEVALRRWKQVDISAFKKDILASELYSLPSDEIAANYDHKHAPLQRKVTVVRPRVPWYSSELKLLKAKRRKLERKMRKSNLPSDIQEYKRVCNKYCAMLKCAKKDHYSDLIEESAGDSKKLFRVVNSLCNEPSAKLERFSLVSDEEILSIIMAASSASCQLDPIPTWLGLLNSKLGLELIFNSFRLVSNLPFISKTAEKVVIPQVLDHCANAPLPSNQSSYRHHHSTETALLKVQNDILLKMDKQEVTLLILLDLSAAFDTIDHGTMLQIPENDFGITDTALCWLSSFLVSRKQRVLVNGRQSRDFAVNTGVPQGSCLGPILFVMYASRLFRVVNSHLSNVHGYTDDTQLYLSFQPGLSMSQDNAELKLNDGKTEFVIIGSRQQLAKVNIDHINVGTSDIRPVGSVQNLGLWFGRSMTMSSHVGKVCSKAFHGLYNICQIRKFLSEDSTKTLIHAFVTSHLDYCDSFLYGIPKYQLDRLQRVLNAASLSGLAPPYLSELIQVKSEGRYALRSQDKMLLNVPRTTCKTFGDHLFAASAPNLWNELPLALRQCQSLVTFKNGLKTFLFKLAYGLD</sequence>
<evidence type="ECO:0000259" key="1">
    <source>
        <dbReference type="PROSITE" id="PS50878"/>
    </source>
</evidence>
<keyword evidence="3" id="KW-1185">Reference proteome</keyword>
<proteinExistence type="predicted"/>
<evidence type="ECO:0000313" key="3">
    <source>
        <dbReference type="Proteomes" id="UP001249851"/>
    </source>
</evidence>
<keyword evidence="2" id="KW-0695">RNA-directed DNA polymerase</keyword>
<dbReference type="GO" id="GO:0003964">
    <property type="term" value="F:RNA-directed DNA polymerase activity"/>
    <property type="evidence" value="ECO:0007669"/>
    <property type="project" value="UniProtKB-KW"/>
</dbReference>
<dbReference type="CDD" id="cd01650">
    <property type="entry name" value="RT_nLTR_like"/>
    <property type="match status" value="1"/>
</dbReference>
<dbReference type="InterPro" id="IPR036691">
    <property type="entry name" value="Endo/exonu/phosph_ase_sf"/>
</dbReference>
<dbReference type="PROSITE" id="PS50878">
    <property type="entry name" value="RT_POL"/>
    <property type="match status" value="1"/>
</dbReference>
<keyword evidence="2" id="KW-0808">Transferase</keyword>
<dbReference type="EMBL" id="JARQWQ010000035">
    <property type="protein sequence ID" value="KAK2560816.1"/>
    <property type="molecule type" value="Genomic_DNA"/>
</dbReference>
<dbReference type="SUPFAM" id="SSF56672">
    <property type="entry name" value="DNA/RNA polymerases"/>
    <property type="match status" value="1"/>
</dbReference>
<name>A0AAD9QGC8_ACRCE</name>
<dbReference type="InterPro" id="IPR005135">
    <property type="entry name" value="Endo/exonuclease/phosphatase"/>
</dbReference>
<evidence type="ECO:0000313" key="2">
    <source>
        <dbReference type="EMBL" id="KAK2560816.1"/>
    </source>
</evidence>
<organism evidence="2 3">
    <name type="scientific">Acropora cervicornis</name>
    <name type="common">Staghorn coral</name>
    <dbReference type="NCBI Taxonomy" id="6130"/>
    <lineage>
        <taxon>Eukaryota</taxon>
        <taxon>Metazoa</taxon>
        <taxon>Cnidaria</taxon>
        <taxon>Anthozoa</taxon>
        <taxon>Hexacorallia</taxon>
        <taxon>Scleractinia</taxon>
        <taxon>Astrocoeniina</taxon>
        <taxon>Acroporidae</taxon>
        <taxon>Acropora</taxon>
    </lineage>
</organism>
<keyword evidence="2" id="KW-0548">Nucleotidyltransferase</keyword>
<accession>A0AAD9QGC8</accession>